<organism evidence="1 2">
    <name type="scientific">Portunus trituberculatus</name>
    <name type="common">Swimming crab</name>
    <name type="synonym">Neptunus trituberculatus</name>
    <dbReference type="NCBI Taxonomy" id="210409"/>
    <lineage>
        <taxon>Eukaryota</taxon>
        <taxon>Metazoa</taxon>
        <taxon>Ecdysozoa</taxon>
        <taxon>Arthropoda</taxon>
        <taxon>Crustacea</taxon>
        <taxon>Multicrustacea</taxon>
        <taxon>Malacostraca</taxon>
        <taxon>Eumalacostraca</taxon>
        <taxon>Eucarida</taxon>
        <taxon>Decapoda</taxon>
        <taxon>Pleocyemata</taxon>
        <taxon>Brachyura</taxon>
        <taxon>Eubrachyura</taxon>
        <taxon>Portunoidea</taxon>
        <taxon>Portunidae</taxon>
        <taxon>Portuninae</taxon>
        <taxon>Portunus</taxon>
    </lineage>
</organism>
<comment type="caution">
    <text evidence="1">The sequence shown here is derived from an EMBL/GenBank/DDBJ whole genome shotgun (WGS) entry which is preliminary data.</text>
</comment>
<name>A0A5B7EBJ8_PORTR</name>
<accession>A0A5B7EBJ8</accession>
<dbReference type="EMBL" id="VSRR010002435">
    <property type="protein sequence ID" value="MPC31441.1"/>
    <property type="molecule type" value="Genomic_DNA"/>
</dbReference>
<evidence type="ECO:0000313" key="2">
    <source>
        <dbReference type="Proteomes" id="UP000324222"/>
    </source>
</evidence>
<proteinExistence type="predicted"/>
<keyword evidence="2" id="KW-1185">Reference proteome</keyword>
<sequence length="86" mass="9124">MGSERTEDRGLVGLVGRVGRGRVPSLSGLVSIRNTPLIPAGSFPLRLCFQSLTAQSHDIISLAILSGDLEVMLMSGASRGLVKFQE</sequence>
<evidence type="ECO:0000313" key="1">
    <source>
        <dbReference type="EMBL" id="MPC31441.1"/>
    </source>
</evidence>
<gene>
    <name evidence="1" type="ORF">E2C01_024730</name>
</gene>
<reference evidence="1 2" key="1">
    <citation type="submission" date="2019-05" db="EMBL/GenBank/DDBJ databases">
        <title>Another draft genome of Portunus trituberculatus and its Hox gene families provides insights of decapod evolution.</title>
        <authorList>
            <person name="Jeong J.-H."/>
            <person name="Song I."/>
            <person name="Kim S."/>
            <person name="Choi T."/>
            <person name="Kim D."/>
            <person name="Ryu S."/>
            <person name="Kim W."/>
        </authorList>
    </citation>
    <scope>NUCLEOTIDE SEQUENCE [LARGE SCALE GENOMIC DNA]</scope>
    <source>
        <tissue evidence="1">Muscle</tissue>
    </source>
</reference>
<protein>
    <submittedName>
        <fullName evidence="1">Uncharacterized protein</fullName>
    </submittedName>
</protein>
<dbReference type="AlphaFoldDB" id="A0A5B7EBJ8"/>
<dbReference type="Proteomes" id="UP000324222">
    <property type="component" value="Unassembled WGS sequence"/>
</dbReference>